<evidence type="ECO:0000256" key="5">
    <source>
        <dbReference type="ARBA" id="ARBA00022801"/>
    </source>
</evidence>
<evidence type="ECO:0000313" key="8">
    <source>
        <dbReference type="EMBL" id="PWK49326.1"/>
    </source>
</evidence>
<keyword evidence="5 6" id="KW-0378">Hydrolase</keyword>
<dbReference type="PANTHER" id="PTHR43390:SF1">
    <property type="entry name" value="CHLOROPLAST PROCESSING PEPTIDASE"/>
    <property type="match status" value="1"/>
</dbReference>
<reference evidence="8 9" key="1">
    <citation type="submission" date="2018-05" db="EMBL/GenBank/DDBJ databases">
        <title>Genomic Encyclopedia of Type Strains, Phase IV (KMG-IV): sequencing the most valuable type-strain genomes for metagenomic binning, comparative biology and taxonomic classification.</title>
        <authorList>
            <person name="Goeker M."/>
        </authorList>
    </citation>
    <scope>NUCLEOTIDE SEQUENCE [LARGE SCALE GENOMIC DNA]</scope>
    <source>
        <strain evidence="8 9">DSM 25350</strain>
    </source>
</reference>
<dbReference type="GO" id="GO:0006465">
    <property type="term" value="P:signal peptide processing"/>
    <property type="evidence" value="ECO:0007669"/>
    <property type="project" value="InterPro"/>
</dbReference>
<evidence type="ECO:0000256" key="4">
    <source>
        <dbReference type="ARBA" id="ARBA00019232"/>
    </source>
</evidence>
<dbReference type="EC" id="3.4.21.89" evidence="3 6"/>
<gene>
    <name evidence="8" type="ORF">C8D97_108236</name>
</gene>
<dbReference type="PROSITE" id="PS00760">
    <property type="entry name" value="SPASE_I_2"/>
    <property type="match status" value="1"/>
</dbReference>
<dbReference type="PANTHER" id="PTHR43390">
    <property type="entry name" value="SIGNAL PEPTIDASE I"/>
    <property type="match status" value="1"/>
</dbReference>
<comment type="catalytic activity">
    <reaction evidence="1 6">
        <text>Cleavage of hydrophobic, N-terminal signal or leader sequences from secreted and periplasmic proteins.</text>
        <dbReference type="EC" id="3.4.21.89"/>
    </reaction>
</comment>
<dbReference type="PROSITE" id="PS00761">
    <property type="entry name" value="SPASE_I_3"/>
    <property type="match status" value="1"/>
</dbReference>
<dbReference type="Pfam" id="PF10502">
    <property type="entry name" value="Peptidase_S26"/>
    <property type="match status" value="1"/>
</dbReference>
<proteinExistence type="inferred from homology"/>
<protein>
    <recommendedName>
        <fullName evidence="4 6">Signal peptidase I</fullName>
        <ecNumber evidence="3 6">3.4.21.89</ecNumber>
    </recommendedName>
</protein>
<keyword evidence="6" id="KW-0645">Protease</keyword>
<evidence type="ECO:0000256" key="1">
    <source>
        <dbReference type="ARBA" id="ARBA00000677"/>
    </source>
</evidence>
<evidence type="ECO:0000256" key="6">
    <source>
        <dbReference type="RuleBase" id="RU362042"/>
    </source>
</evidence>
<comment type="caution">
    <text evidence="8">The sequence shown here is derived from an EMBL/GenBank/DDBJ whole genome shotgun (WGS) entry which is preliminary data.</text>
</comment>
<dbReference type="CDD" id="cd06530">
    <property type="entry name" value="S26_SPase_I"/>
    <property type="match status" value="1"/>
</dbReference>
<sequence length="161" mass="18298">MQPTIDPGNHIIVQKLGYRTYGTYGITISSKELASADLMQRGRLYAFYPPHKDIPFVKRLIALPGDTVAIRGNDISINGAVLATEMLYETDLLSVYEQNLSGITHLIQRLKMRPSRDMEEIVVPEKSYFFMGDNRDNSADSRFWGYVASDRIIGEVIYVFK</sequence>
<dbReference type="AlphaFoldDB" id="A0A316FNP9"/>
<keyword evidence="9" id="KW-1185">Reference proteome</keyword>
<feature type="domain" description="Peptidase S26" evidence="7">
    <location>
        <begin position="1"/>
        <end position="159"/>
    </location>
</feature>
<dbReference type="InterPro" id="IPR019757">
    <property type="entry name" value="Pept_S26A_signal_pept_1_Lys-AS"/>
</dbReference>
<dbReference type="InterPro" id="IPR036286">
    <property type="entry name" value="LexA/Signal_pep-like_sf"/>
</dbReference>
<dbReference type="InterPro" id="IPR019758">
    <property type="entry name" value="Pept_S26A_signal_pept_1_CS"/>
</dbReference>
<dbReference type="EMBL" id="QGGU01000008">
    <property type="protein sequence ID" value="PWK49326.1"/>
    <property type="molecule type" value="Genomic_DNA"/>
</dbReference>
<comment type="subcellular location">
    <subcellularLocation>
        <location evidence="6">Membrane</location>
        <topology evidence="6">Multi-pass membrane protein</topology>
    </subcellularLocation>
</comment>
<dbReference type="GO" id="GO:0009003">
    <property type="term" value="F:signal peptidase activity"/>
    <property type="evidence" value="ECO:0007669"/>
    <property type="project" value="UniProtKB-EC"/>
</dbReference>
<dbReference type="Gene3D" id="2.10.109.10">
    <property type="entry name" value="Umud Fragment, subunit A"/>
    <property type="match status" value="1"/>
</dbReference>
<evidence type="ECO:0000256" key="2">
    <source>
        <dbReference type="ARBA" id="ARBA00009370"/>
    </source>
</evidence>
<dbReference type="PRINTS" id="PR00727">
    <property type="entry name" value="LEADERPTASE"/>
</dbReference>
<evidence type="ECO:0000313" key="9">
    <source>
        <dbReference type="Proteomes" id="UP000245790"/>
    </source>
</evidence>
<name>A0A316FNP9_9GAMM</name>
<dbReference type="InterPro" id="IPR019533">
    <property type="entry name" value="Peptidase_S26"/>
</dbReference>
<evidence type="ECO:0000259" key="7">
    <source>
        <dbReference type="Pfam" id="PF10502"/>
    </source>
</evidence>
<accession>A0A316FNP9</accession>
<evidence type="ECO:0000256" key="3">
    <source>
        <dbReference type="ARBA" id="ARBA00013208"/>
    </source>
</evidence>
<dbReference type="NCBIfam" id="TIGR02227">
    <property type="entry name" value="sigpep_I_bact"/>
    <property type="match status" value="1"/>
</dbReference>
<comment type="similarity">
    <text evidence="2 6">Belongs to the peptidase S26 family.</text>
</comment>
<dbReference type="InterPro" id="IPR000223">
    <property type="entry name" value="Pept_S26A_signal_pept_1"/>
</dbReference>
<dbReference type="Proteomes" id="UP000245790">
    <property type="component" value="Unassembled WGS sequence"/>
</dbReference>
<dbReference type="SUPFAM" id="SSF51306">
    <property type="entry name" value="LexA/Signal peptidase"/>
    <property type="match status" value="1"/>
</dbReference>
<dbReference type="GO" id="GO:0016020">
    <property type="term" value="C:membrane"/>
    <property type="evidence" value="ECO:0007669"/>
    <property type="project" value="UniProtKB-SubCell"/>
</dbReference>
<organism evidence="8 9">
    <name type="scientific">Pleionea mediterranea</name>
    <dbReference type="NCBI Taxonomy" id="523701"/>
    <lineage>
        <taxon>Bacteria</taxon>
        <taxon>Pseudomonadati</taxon>
        <taxon>Pseudomonadota</taxon>
        <taxon>Gammaproteobacteria</taxon>
        <taxon>Oceanospirillales</taxon>
        <taxon>Pleioneaceae</taxon>
        <taxon>Pleionea</taxon>
    </lineage>
</organism>
<dbReference type="GO" id="GO:0004252">
    <property type="term" value="F:serine-type endopeptidase activity"/>
    <property type="evidence" value="ECO:0007669"/>
    <property type="project" value="InterPro"/>
</dbReference>